<keyword evidence="2" id="KW-1185">Reference proteome</keyword>
<protein>
    <submittedName>
        <fullName evidence="1">4468_t:CDS:1</fullName>
    </submittedName>
</protein>
<gene>
    <name evidence="1" type="ORF">AMORRO_LOCUS17565</name>
</gene>
<proteinExistence type="predicted"/>
<feature type="non-terminal residue" evidence="1">
    <location>
        <position position="1"/>
    </location>
</feature>
<reference evidence="1" key="1">
    <citation type="submission" date="2021-06" db="EMBL/GenBank/DDBJ databases">
        <authorList>
            <person name="Kallberg Y."/>
            <person name="Tangrot J."/>
            <person name="Rosling A."/>
        </authorList>
    </citation>
    <scope>NUCLEOTIDE SEQUENCE</scope>
    <source>
        <strain evidence="1">CL551</strain>
    </source>
</reference>
<feature type="non-terminal residue" evidence="1">
    <location>
        <position position="90"/>
    </location>
</feature>
<evidence type="ECO:0000313" key="1">
    <source>
        <dbReference type="EMBL" id="CAG8784033.1"/>
    </source>
</evidence>
<dbReference type="Proteomes" id="UP000789342">
    <property type="component" value="Unassembled WGS sequence"/>
</dbReference>
<dbReference type="AlphaFoldDB" id="A0A9N9P1N2"/>
<accession>A0A9N9P1N2</accession>
<organism evidence="1 2">
    <name type="scientific">Acaulospora morrowiae</name>
    <dbReference type="NCBI Taxonomy" id="94023"/>
    <lineage>
        <taxon>Eukaryota</taxon>
        <taxon>Fungi</taxon>
        <taxon>Fungi incertae sedis</taxon>
        <taxon>Mucoromycota</taxon>
        <taxon>Glomeromycotina</taxon>
        <taxon>Glomeromycetes</taxon>
        <taxon>Diversisporales</taxon>
        <taxon>Acaulosporaceae</taxon>
        <taxon>Acaulospora</taxon>
    </lineage>
</organism>
<evidence type="ECO:0000313" key="2">
    <source>
        <dbReference type="Proteomes" id="UP000789342"/>
    </source>
</evidence>
<comment type="caution">
    <text evidence="1">The sequence shown here is derived from an EMBL/GenBank/DDBJ whole genome shotgun (WGS) entry which is preliminary data.</text>
</comment>
<sequence length="90" mass="10212">ASLLTRKLSLVEGSVSCISSFLSFSDNESIATGNSDMSLVLTSKSFSLRIVDDRCARRQALLLLQVLKFYLHITNMVQVPELHHHWQEFM</sequence>
<dbReference type="EMBL" id="CAJVPV010055088">
    <property type="protein sequence ID" value="CAG8784033.1"/>
    <property type="molecule type" value="Genomic_DNA"/>
</dbReference>
<name>A0A9N9P1N2_9GLOM</name>